<dbReference type="InterPro" id="IPR016191">
    <property type="entry name" value="Ribonuclease/ribotoxin"/>
</dbReference>
<name>A0A0B1P2Y6_UNCNE</name>
<dbReference type="GO" id="GO:0016787">
    <property type="term" value="F:hydrolase activity"/>
    <property type="evidence" value="ECO:0007669"/>
    <property type="project" value="UniProtKB-KW"/>
</dbReference>
<evidence type="ECO:0000313" key="3">
    <source>
        <dbReference type="EMBL" id="KHJ32643.1"/>
    </source>
</evidence>
<proteinExistence type="predicted"/>
<dbReference type="SUPFAM" id="SSF53933">
    <property type="entry name" value="Microbial ribonucleases"/>
    <property type="match status" value="2"/>
</dbReference>
<evidence type="ECO:0000313" key="4">
    <source>
        <dbReference type="Proteomes" id="UP000030854"/>
    </source>
</evidence>
<dbReference type="GO" id="GO:0004540">
    <property type="term" value="F:RNA nuclease activity"/>
    <property type="evidence" value="ECO:0007669"/>
    <property type="project" value="InterPro"/>
</dbReference>
<dbReference type="Proteomes" id="UP000030854">
    <property type="component" value="Unassembled WGS sequence"/>
</dbReference>
<dbReference type="STRING" id="52586.A0A0B1P2Y6"/>
<organism evidence="3 4">
    <name type="scientific">Uncinula necator</name>
    <name type="common">Grape powdery mildew</name>
    <dbReference type="NCBI Taxonomy" id="52586"/>
    <lineage>
        <taxon>Eukaryota</taxon>
        <taxon>Fungi</taxon>
        <taxon>Dikarya</taxon>
        <taxon>Ascomycota</taxon>
        <taxon>Pezizomycotina</taxon>
        <taxon>Leotiomycetes</taxon>
        <taxon>Erysiphales</taxon>
        <taxon>Erysiphaceae</taxon>
        <taxon>Erysiphe</taxon>
    </lineage>
</organism>
<sequence>MWPISKKKKVYRDKNTVGSFNVVFTKENEIIDVIARISNNHFTKCIRIDSSQTGLISIPDTTNGYQCSHEFFKDEMLQEALQLALKGIEENLAPYPKPYIGNIFPQESNYKIWPIKNGNDLYKYGKIRSGPFYLVFDTLGNIKGALVKGLHDNYLRCIRKRVAPTAPASDPLSKLFVPAPKPGYMCGRTFFEDENLKEAAEIALRISTQNLKKSIYAKSQFPTKHNGKPFNRPYLLWPIVRFGALYQKGNPGPYRVALELDHKVICAVMVENNIVKQCEKMTLKGNINHDTSDYLCLKQIFYNDHLVRTTEEACRSMKKYLNAYFPAAYRGPGYESEGPYFTYPIKKKGFFRIQPGPHRIVINSNCKFVGALTTIKTGFGSKLVKCHRLETDPEITEMPIVTNEHISEQRILT</sequence>
<comment type="caution">
    <text evidence="3">The sequence shown here is derived from an EMBL/GenBank/DDBJ whole genome shotgun (WGS) entry which is preliminary data.</text>
</comment>
<keyword evidence="1" id="KW-0540">Nuclease</keyword>
<gene>
    <name evidence="3" type="ORF">EV44_g6208</name>
</gene>
<dbReference type="PANTHER" id="PTHR42104">
    <property type="entry name" value="EXTRACELLULAR GUANYL-SPECIFIC RIBONUCLEASE RNTA (AFU_ORTHOLOGUE AFUA_4G03230)"/>
    <property type="match status" value="1"/>
</dbReference>
<dbReference type="HOGENOM" id="CLU_029060_0_0_1"/>
<protein>
    <submittedName>
        <fullName evidence="3">Uncharacterized protein</fullName>
    </submittedName>
</protein>
<dbReference type="Gene3D" id="3.10.450.30">
    <property type="entry name" value="Microbial ribonucleases"/>
    <property type="match status" value="3"/>
</dbReference>
<evidence type="ECO:0000256" key="1">
    <source>
        <dbReference type="ARBA" id="ARBA00022722"/>
    </source>
</evidence>
<reference evidence="3 4" key="1">
    <citation type="journal article" date="2014" name="BMC Genomics">
        <title>Adaptive genomic structural variation in the grape powdery mildew pathogen, Erysiphe necator.</title>
        <authorList>
            <person name="Jones L."/>
            <person name="Riaz S."/>
            <person name="Morales-Cruz A."/>
            <person name="Amrine K.C."/>
            <person name="McGuire B."/>
            <person name="Gubler W.D."/>
            <person name="Walker M.A."/>
            <person name="Cantu D."/>
        </authorList>
    </citation>
    <scope>NUCLEOTIDE SEQUENCE [LARGE SCALE GENOMIC DNA]</scope>
    <source>
        <strain evidence="4">c</strain>
    </source>
</reference>
<dbReference type="PANTHER" id="PTHR42104:SF2">
    <property type="entry name" value="GUANYL-SPECIFIC RIBONUCLEASE, PUTATIVE (AFU_ORTHOLOGUE AFUA_4G01200)-RELATED"/>
    <property type="match status" value="1"/>
</dbReference>
<dbReference type="GO" id="GO:0003723">
    <property type="term" value="F:RNA binding"/>
    <property type="evidence" value="ECO:0007669"/>
    <property type="project" value="InterPro"/>
</dbReference>
<dbReference type="AlphaFoldDB" id="A0A0B1P2Y6"/>
<keyword evidence="4" id="KW-1185">Reference proteome</keyword>
<keyword evidence="2" id="KW-0378">Hydrolase</keyword>
<dbReference type="EMBL" id="JNVN01001917">
    <property type="protein sequence ID" value="KHJ32643.1"/>
    <property type="molecule type" value="Genomic_DNA"/>
</dbReference>
<accession>A0A0B1P2Y6</accession>
<evidence type="ECO:0000256" key="2">
    <source>
        <dbReference type="ARBA" id="ARBA00022801"/>
    </source>
</evidence>